<evidence type="ECO:0000256" key="2">
    <source>
        <dbReference type="SAM" id="Phobius"/>
    </source>
</evidence>
<evidence type="ECO:0000256" key="1">
    <source>
        <dbReference type="SAM" id="MobiDB-lite"/>
    </source>
</evidence>
<feature type="transmembrane region" description="Helical" evidence="2">
    <location>
        <begin position="108"/>
        <end position="131"/>
    </location>
</feature>
<keyword evidence="2" id="KW-1133">Transmembrane helix</keyword>
<accession>A0ABQ4B7Q1</accession>
<keyword evidence="2" id="KW-0812">Transmembrane</keyword>
<feature type="transmembrane region" description="Helical" evidence="2">
    <location>
        <begin position="151"/>
        <end position="176"/>
    </location>
</feature>
<sequence length="365" mass="35672">MSYAALPPVTAPVPPPGGAPRPPAVSSASALLWLMGAAGLVYAVAAVAIAPGTVNRFRDAATGDTAENYVSVIWLVAALAAVLAILSFALFVVLGLGLRRGSRVARIVALVVCVLGGLGGLASFVSVLVQRSGDPVPGSLGEALGSAYPDGWIGLNAVVSGLQVLAYLAVGAMLLAAPRPFFGHAPASAAPFGTSFGGPSGAPSGAPFGGQPASSGAPGSFGAPATPYGYQSQSPYGVTPGMSYPPAGPSGYAPTGPQGFVPPVSHTGWQPPVSHTGYPPAGAQPVGLPTGTSPGSAFGSAPEGPSGAAGRSSGDVTQGSGNPPAVPPTTHGGQGPHGAVPLPGDPAANRPAPGFDDEYWRRPSE</sequence>
<evidence type="ECO:0000313" key="4">
    <source>
        <dbReference type="Proteomes" id="UP000624709"/>
    </source>
</evidence>
<feature type="transmembrane region" description="Helical" evidence="2">
    <location>
        <begin position="30"/>
        <end position="52"/>
    </location>
</feature>
<feature type="region of interest" description="Disordered" evidence="1">
    <location>
        <begin position="248"/>
        <end position="365"/>
    </location>
</feature>
<proteinExistence type="predicted"/>
<feature type="compositionally biased region" description="Low complexity" evidence="1">
    <location>
        <begin position="293"/>
        <end position="314"/>
    </location>
</feature>
<keyword evidence="4" id="KW-1185">Reference proteome</keyword>
<dbReference type="RefSeq" id="WP_203825368.1">
    <property type="nucleotide sequence ID" value="NZ_BAAATY010000007.1"/>
</dbReference>
<protein>
    <submittedName>
        <fullName evidence="3">Uncharacterized protein</fullName>
    </submittedName>
</protein>
<feature type="region of interest" description="Disordered" evidence="1">
    <location>
        <begin position="201"/>
        <end position="228"/>
    </location>
</feature>
<evidence type="ECO:0000313" key="3">
    <source>
        <dbReference type="EMBL" id="GIE66709.1"/>
    </source>
</evidence>
<keyword evidence="2" id="KW-0472">Membrane</keyword>
<reference evidence="3 4" key="1">
    <citation type="submission" date="2021-01" db="EMBL/GenBank/DDBJ databases">
        <title>Whole genome shotgun sequence of Actinoplanes palleronii NBRC 14916.</title>
        <authorList>
            <person name="Komaki H."/>
            <person name="Tamura T."/>
        </authorList>
    </citation>
    <scope>NUCLEOTIDE SEQUENCE [LARGE SCALE GENOMIC DNA]</scope>
    <source>
        <strain evidence="3 4">NBRC 14916</strain>
    </source>
</reference>
<comment type="caution">
    <text evidence="3">The sequence shown here is derived from an EMBL/GenBank/DDBJ whole genome shotgun (WGS) entry which is preliminary data.</text>
</comment>
<organism evidence="3 4">
    <name type="scientific">Actinoplanes palleronii</name>
    <dbReference type="NCBI Taxonomy" id="113570"/>
    <lineage>
        <taxon>Bacteria</taxon>
        <taxon>Bacillati</taxon>
        <taxon>Actinomycetota</taxon>
        <taxon>Actinomycetes</taxon>
        <taxon>Micromonosporales</taxon>
        <taxon>Micromonosporaceae</taxon>
        <taxon>Actinoplanes</taxon>
    </lineage>
</organism>
<dbReference type="EMBL" id="BOMS01000040">
    <property type="protein sequence ID" value="GIE66709.1"/>
    <property type="molecule type" value="Genomic_DNA"/>
</dbReference>
<feature type="transmembrane region" description="Helical" evidence="2">
    <location>
        <begin position="72"/>
        <end position="96"/>
    </location>
</feature>
<feature type="compositionally biased region" description="Low complexity" evidence="1">
    <location>
        <begin position="201"/>
        <end position="227"/>
    </location>
</feature>
<name>A0ABQ4B7Q1_9ACTN</name>
<dbReference type="Proteomes" id="UP000624709">
    <property type="component" value="Unassembled WGS sequence"/>
</dbReference>
<gene>
    <name evidence="3" type="ORF">Apa02nite_028170</name>
</gene>